<dbReference type="SUPFAM" id="SSF56529">
    <property type="entry name" value="FAH"/>
    <property type="match status" value="1"/>
</dbReference>
<dbReference type="eggNOG" id="COG0179">
    <property type="taxonomic scope" value="Bacteria"/>
</dbReference>
<accession>A1HMI6</accession>
<keyword evidence="5" id="KW-1185">Reference proteome</keyword>
<dbReference type="EMBL" id="AAWL01000001">
    <property type="protein sequence ID" value="EAX49025.1"/>
    <property type="molecule type" value="Genomic_DNA"/>
</dbReference>
<evidence type="ECO:0000313" key="5">
    <source>
        <dbReference type="Proteomes" id="UP000005139"/>
    </source>
</evidence>
<evidence type="ECO:0000256" key="2">
    <source>
        <dbReference type="ARBA" id="ARBA00022723"/>
    </source>
</evidence>
<dbReference type="InterPro" id="IPR011234">
    <property type="entry name" value="Fumarylacetoacetase-like_C"/>
</dbReference>
<keyword evidence="4" id="KW-0378">Hydrolase</keyword>
<dbReference type="PANTHER" id="PTHR42796:SF4">
    <property type="entry name" value="FUMARYLACETOACETATE HYDROLASE DOMAIN-CONTAINING PROTEIN 2A"/>
    <property type="match status" value="1"/>
</dbReference>
<reference evidence="4 5" key="2">
    <citation type="submission" date="2007-01" db="EMBL/GenBank/DDBJ databases">
        <title>Sequencing of the draft genome and assembly of Thermosinus carboxydivorans Nor1.</title>
        <authorList>
            <consortium name="US DOE Joint Genome Institute (JGI-PGF)"/>
            <person name="Copeland A."/>
            <person name="Lucas S."/>
            <person name="Lapidus A."/>
            <person name="Barry K."/>
            <person name="Glavina del Rio T."/>
            <person name="Dalin E."/>
            <person name="Tice H."/>
            <person name="Bruce D."/>
            <person name="Pitluck S."/>
            <person name="Richardson P."/>
        </authorList>
    </citation>
    <scope>NUCLEOTIDE SEQUENCE [LARGE SCALE GENOMIC DNA]</scope>
    <source>
        <strain evidence="4 5">Nor1</strain>
    </source>
</reference>
<dbReference type="GO" id="GO:0044281">
    <property type="term" value="P:small molecule metabolic process"/>
    <property type="evidence" value="ECO:0007669"/>
    <property type="project" value="UniProtKB-ARBA"/>
</dbReference>
<organism evidence="4 5">
    <name type="scientific">Thermosinus carboxydivorans Nor1</name>
    <dbReference type="NCBI Taxonomy" id="401526"/>
    <lineage>
        <taxon>Bacteria</taxon>
        <taxon>Bacillati</taxon>
        <taxon>Bacillota</taxon>
        <taxon>Negativicutes</taxon>
        <taxon>Selenomonadales</taxon>
        <taxon>Sporomusaceae</taxon>
        <taxon>Thermosinus</taxon>
    </lineage>
</organism>
<dbReference type="PANTHER" id="PTHR42796">
    <property type="entry name" value="FUMARYLACETOACETATE HYDROLASE DOMAIN-CONTAINING PROTEIN 2A-RELATED"/>
    <property type="match status" value="1"/>
</dbReference>
<comment type="caution">
    <text evidence="4">The sequence shown here is derived from an EMBL/GenBank/DDBJ whole genome shotgun (WGS) entry which is preliminary data.</text>
</comment>
<feature type="domain" description="Fumarylacetoacetase-like C-terminal" evidence="3">
    <location>
        <begin position="88"/>
        <end position="286"/>
    </location>
</feature>
<dbReference type="GO" id="GO:0016787">
    <property type="term" value="F:hydrolase activity"/>
    <property type="evidence" value="ECO:0007669"/>
    <property type="project" value="UniProtKB-KW"/>
</dbReference>
<dbReference type="InterPro" id="IPR036663">
    <property type="entry name" value="Fumarylacetoacetase_C_sf"/>
</dbReference>
<comment type="similarity">
    <text evidence="1">Belongs to the FAH family.</text>
</comment>
<dbReference type="Pfam" id="PF01557">
    <property type="entry name" value="FAA_hydrolase"/>
    <property type="match status" value="1"/>
</dbReference>
<evidence type="ECO:0000313" key="4">
    <source>
        <dbReference type="EMBL" id="EAX49025.1"/>
    </source>
</evidence>
<evidence type="ECO:0000259" key="3">
    <source>
        <dbReference type="Pfam" id="PF01557"/>
    </source>
</evidence>
<dbReference type="Gene3D" id="3.90.850.10">
    <property type="entry name" value="Fumarylacetoacetase-like, C-terminal domain"/>
    <property type="match status" value="1"/>
</dbReference>
<dbReference type="Proteomes" id="UP000005139">
    <property type="component" value="Unassembled WGS sequence"/>
</dbReference>
<dbReference type="AlphaFoldDB" id="A1HMI6"/>
<dbReference type="OrthoDB" id="9805307at2"/>
<dbReference type="RefSeq" id="WP_007288231.1">
    <property type="nucleotide sequence ID" value="NZ_AAWL01000001.1"/>
</dbReference>
<evidence type="ECO:0000256" key="1">
    <source>
        <dbReference type="ARBA" id="ARBA00010211"/>
    </source>
</evidence>
<protein>
    <submittedName>
        <fullName evidence="4">Fumarylacetoacetate (FAA) hydrolase</fullName>
    </submittedName>
</protein>
<dbReference type="InterPro" id="IPR051121">
    <property type="entry name" value="FAH"/>
</dbReference>
<keyword evidence="2" id="KW-0479">Metal-binding</keyword>
<gene>
    <name evidence="4" type="ORF">TcarDRAFT_2714</name>
</gene>
<proteinExistence type="inferred from homology"/>
<dbReference type="GO" id="GO:0046872">
    <property type="term" value="F:metal ion binding"/>
    <property type="evidence" value="ECO:0007669"/>
    <property type="project" value="UniProtKB-KW"/>
</dbReference>
<name>A1HMI6_9FIRM</name>
<sequence>MRLATIKLNGAEVAAVVTGAGLLPVSTINEKLNQNWATEVFTLIQTNQLDAMNEWYRNGGKEKLESLSQYAISKNEVRYAPLYRHPSKIWGIGLNYVDHAGDLAEKAPTLAPASFAKFDTTIIGPGEEIKIPLQSEKTTGESELAIIFGKKCKDVEEKDWLNVVAGFTTIIDMTAEDILRINPRYLTRAKNFDTFLSFGPVLVTPDEIEDVNKLNVATVINGRIHARNVVSNMTFPPAYLVSFHSKVATMLPGDIILTGTPRAVQINDGDVIECHIDGFEPLANPVIDLKVRNRR</sequence>
<reference evidence="4 5" key="1">
    <citation type="submission" date="2007-01" db="EMBL/GenBank/DDBJ databases">
        <title>Annotation of the draft genome assembly of Thermosinus carboxydivorans Nor1.</title>
        <authorList>
            <consortium name="US DOE Joint Genome Institute (JGI-ORNL)"/>
            <person name="Larimer F."/>
            <person name="Land M."/>
            <person name="Hauser L."/>
        </authorList>
    </citation>
    <scope>NUCLEOTIDE SEQUENCE [LARGE SCALE GENOMIC DNA]</scope>
    <source>
        <strain evidence="4 5">Nor1</strain>
    </source>
</reference>